<keyword evidence="10" id="KW-1185">Reference proteome</keyword>
<dbReference type="RefSeq" id="WP_353304390.1">
    <property type="nucleotide sequence ID" value="NZ_BAABWN010000018.1"/>
</dbReference>
<feature type="transmembrane region" description="Helical" evidence="8">
    <location>
        <begin position="69"/>
        <end position="89"/>
    </location>
</feature>
<feature type="transmembrane region" description="Helical" evidence="8">
    <location>
        <begin position="353"/>
        <end position="376"/>
    </location>
</feature>
<dbReference type="PANTHER" id="PTHR30330">
    <property type="entry name" value="AGSS FAMILY TRANSPORTER, SODIUM-ALANINE"/>
    <property type="match status" value="1"/>
</dbReference>
<dbReference type="Proteomes" id="UP001465153">
    <property type="component" value="Unassembled WGS sequence"/>
</dbReference>
<dbReference type="Gene3D" id="1.20.1740.10">
    <property type="entry name" value="Amino acid/polyamine transporter I"/>
    <property type="match status" value="1"/>
</dbReference>
<dbReference type="NCBIfam" id="TIGR00835">
    <property type="entry name" value="agcS"/>
    <property type="match status" value="1"/>
</dbReference>
<comment type="caution">
    <text evidence="9">The sequence shown here is derived from an EMBL/GenBank/DDBJ whole genome shotgun (WGS) entry which is preliminary data.</text>
</comment>
<feature type="transmembrane region" description="Helical" evidence="8">
    <location>
        <begin position="146"/>
        <end position="168"/>
    </location>
</feature>
<evidence type="ECO:0000256" key="4">
    <source>
        <dbReference type="ARBA" id="ARBA00022475"/>
    </source>
</evidence>
<organism evidence="9 10">
    <name type="scientific">Sessilibacter corallicola</name>
    <dbReference type="NCBI Taxonomy" id="2904075"/>
    <lineage>
        <taxon>Bacteria</taxon>
        <taxon>Pseudomonadati</taxon>
        <taxon>Pseudomonadota</taxon>
        <taxon>Gammaproteobacteria</taxon>
        <taxon>Cellvibrionales</taxon>
        <taxon>Cellvibrionaceae</taxon>
        <taxon>Sessilibacter</taxon>
    </lineage>
</organism>
<evidence type="ECO:0000256" key="6">
    <source>
        <dbReference type="ARBA" id="ARBA00022989"/>
    </source>
</evidence>
<dbReference type="PROSITE" id="PS00873">
    <property type="entry name" value="NA_ALANINE_SYMP"/>
    <property type="match status" value="1"/>
</dbReference>
<protein>
    <submittedName>
        <fullName evidence="9">Sodium:alanine symporter family protein</fullName>
    </submittedName>
</protein>
<keyword evidence="8" id="KW-0769">Symport</keyword>
<feature type="transmembrane region" description="Helical" evidence="8">
    <location>
        <begin position="392"/>
        <end position="412"/>
    </location>
</feature>
<dbReference type="Pfam" id="PF01235">
    <property type="entry name" value="Na_Ala_symp"/>
    <property type="match status" value="1"/>
</dbReference>
<accession>A0ABQ0AEE7</accession>
<dbReference type="PANTHER" id="PTHR30330:SF3">
    <property type="entry name" value="TRANSCRIPTIONAL REGULATOR, LRP FAMILY"/>
    <property type="match status" value="1"/>
</dbReference>
<dbReference type="PRINTS" id="PR00175">
    <property type="entry name" value="NAALASMPORT"/>
</dbReference>
<keyword evidence="7 8" id="KW-0472">Membrane</keyword>
<keyword evidence="4" id="KW-1003">Cell membrane</keyword>
<feature type="transmembrane region" description="Helical" evidence="8">
    <location>
        <begin position="95"/>
        <end position="118"/>
    </location>
</feature>
<comment type="subcellular location">
    <subcellularLocation>
        <location evidence="8">Cell inner membrane</location>
        <topology evidence="8">Multi-pass membrane protein</topology>
    </subcellularLocation>
    <subcellularLocation>
        <location evidence="1">Cell membrane</location>
        <topology evidence="1">Multi-pass membrane protein</topology>
    </subcellularLocation>
</comment>
<feature type="transmembrane region" description="Helical" evidence="8">
    <location>
        <begin position="219"/>
        <end position="240"/>
    </location>
</feature>
<feature type="transmembrane region" description="Helical" evidence="8">
    <location>
        <begin position="311"/>
        <end position="333"/>
    </location>
</feature>
<proteinExistence type="inferred from homology"/>
<evidence type="ECO:0000256" key="8">
    <source>
        <dbReference type="RuleBase" id="RU363064"/>
    </source>
</evidence>
<sequence>MEQFFADFAAFMWGTPLIVLLVGGGLFFVIFSKGLPYRHFPHAINVLRGKYAKEGGEGQISHYQALTTALSGTLGLGNIAGVAIAISIGGPGAIFWMWVTAVVGVATKFYTCTLAVMYRGYDSNGQLQGGPMYVIREGLGKRWMPLAVLFALAGMCGALPVFQINQLVQIVRDAVAIPSGITTESNHLVFDLSLGIALSIVVWIVLIGNIQRIGKVTAALVPVMVVLYMIMTIVVLAVKADQIPNAFYLIFHHAFTPESAASGTLLTIILTGVRRGAFSNEAGIGTEAMAHGAAKTNEPVREGVIAMVGPVVDTLLVCTCTALVVLVTGAWQIEGSSGVTLTAQAFESVLPGFGAYLLTIMVLFLSLSTVFTFGYYGSKCLGFLIGANRQHYYIWMYTGLVILGATVSLTTVVNLIDAMYALMAIPTMVSTILLAGKVNQAAKRYFATASN</sequence>
<reference evidence="9 10" key="1">
    <citation type="submission" date="2024-04" db="EMBL/GenBank/DDBJ databases">
        <title>Draft genome sequence of Sessilibacter corallicola NBRC 116591.</title>
        <authorList>
            <person name="Miyakawa T."/>
            <person name="Kusuya Y."/>
            <person name="Miura T."/>
        </authorList>
    </citation>
    <scope>NUCLEOTIDE SEQUENCE [LARGE SCALE GENOMIC DNA]</scope>
    <source>
        <strain evidence="9 10">KU-00831-HH</strain>
    </source>
</reference>
<feature type="transmembrane region" description="Helical" evidence="8">
    <location>
        <begin position="418"/>
        <end position="436"/>
    </location>
</feature>
<evidence type="ECO:0000256" key="7">
    <source>
        <dbReference type="ARBA" id="ARBA00023136"/>
    </source>
</evidence>
<gene>
    <name evidence="9" type="ORF">NBRC116591_38410</name>
</gene>
<evidence type="ECO:0000256" key="1">
    <source>
        <dbReference type="ARBA" id="ARBA00004651"/>
    </source>
</evidence>
<dbReference type="EMBL" id="BAABWN010000018">
    <property type="protein sequence ID" value="GAA6170029.1"/>
    <property type="molecule type" value="Genomic_DNA"/>
</dbReference>
<evidence type="ECO:0000313" key="10">
    <source>
        <dbReference type="Proteomes" id="UP001465153"/>
    </source>
</evidence>
<evidence type="ECO:0000256" key="2">
    <source>
        <dbReference type="ARBA" id="ARBA00009261"/>
    </source>
</evidence>
<feature type="transmembrane region" description="Helical" evidence="8">
    <location>
        <begin position="12"/>
        <end position="31"/>
    </location>
</feature>
<evidence type="ECO:0000256" key="3">
    <source>
        <dbReference type="ARBA" id="ARBA00022448"/>
    </source>
</evidence>
<evidence type="ECO:0000313" key="9">
    <source>
        <dbReference type="EMBL" id="GAA6170029.1"/>
    </source>
</evidence>
<keyword evidence="8" id="KW-0997">Cell inner membrane</keyword>
<dbReference type="InterPro" id="IPR001463">
    <property type="entry name" value="Na/Ala_symport"/>
</dbReference>
<name>A0ABQ0AEE7_9GAMM</name>
<keyword evidence="3 8" id="KW-0813">Transport</keyword>
<comment type="similarity">
    <text evidence="2 8">Belongs to the alanine or glycine:cation symporter (AGCS) (TC 2.A.25) family.</text>
</comment>
<feature type="transmembrane region" description="Helical" evidence="8">
    <location>
        <begin position="246"/>
        <end position="270"/>
    </location>
</feature>
<keyword evidence="6 8" id="KW-1133">Transmembrane helix</keyword>
<feature type="transmembrane region" description="Helical" evidence="8">
    <location>
        <begin position="188"/>
        <end position="207"/>
    </location>
</feature>
<keyword evidence="5 8" id="KW-0812">Transmembrane</keyword>
<evidence type="ECO:0000256" key="5">
    <source>
        <dbReference type="ARBA" id="ARBA00022692"/>
    </source>
</evidence>